<dbReference type="NCBIfam" id="TIGR01691">
    <property type="entry name" value="enolase-ppase"/>
    <property type="match status" value="1"/>
</dbReference>
<name>A0A9N9NG86_9GLOM</name>
<organism evidence="4 5">
    <name type="scientific">Dentiscutata erythropus</name>
    <dbReference type="NCBI Taxonomy" id="1348616"/>
    <lineage>
        <taxon>Eukaryota</taxon>
        <taxon>Fungi</taxon>
        <taxon>Fungi incertae sedis</taxon>
        <taxon>Mucoromycota</taxon>
        <taxon>Glomeromycotina</taxon>
        <taxon>Glomeromycetes</taxon>
        <taxon>Diversisporales</taxon>
        <taxon>Gigasporaceae</taxon>
        <taxon>Dentiscutata</taxon>
    </lineage>
</organism>
<keyword evidence="1" id="KW-0028">Amino-acid biosynthesis</keyword>
<keyword evidence="3" id="KW-0486">Methionine biosynthesis</keyword>
<dbReference type="OrthoDB" id="272500at2759"/>
<evidence type="ECO:0000313" key="4">
    <source>
        <dbReference type="EMBL" id="CAG8728671.1"/>
    </source>
</evidence>
<dbReference type="SUPFAM" id="SSF56784">
    <property type="entry name" value="HAD-like"/>
    <property type="match status" value="1"/>
</dbReference>
<dbReference type="GO" id="GO:0019509">
    <property type="term" value="P:L-methionine salvage from methylthioadenosine"/>
    <property type="evidence" value="ECO:0007669"/>
    <property type="project" value="InterPro"/>
</dbReference>
<dbReference type="AlphaFoldDB" id="A0A9N9NG86"/>
<dbReference type="PRINTS" id="PR00413">
    <property type="entry name" value="HADHALOGNASE"/>
</dbReference>
<dbReference type="InterPro" id="IPR006439">
    <property type="entry name" value="HAD-SF_hydro_IA"/>
</dbReference>
<dbReference type="GO" id="GO:0000287">
    <property type="term" value="F:magnesium ion binding"/>
    <property type="evidence" value="ECO:0007669"/>
    <property type="project" value="InterPro"/>
</dbReference>
<dbReference type="PANTHER" id="PTHR20371:SF1">
    <property type="entry name" value="ENOLASE-PHOSPHATASE E1"/>
    <property type="match status" value="1"/>
</dbReference>
<dbReference type="InterPro" id="IPR023943">
    <property type="entry name" value="Enolase-ppase_E1"/>
</dbReference>
<keyword evidence="2" id="KW-0378">Hydrolase</keyword>
<dbReference type="Gene3D" id="3.40.50.1000">
    <property type="entry name" value="HAD superfamily/HAD-like"/>
    <property type="match status" value="1"/>
</dbReference>
<evidence type="ECO:0000256" key="2">
    <source>
        <dbReference type="ARBA" id="ARBA00022801"/>
    </source>
</evidence>
<dbReference type="GO" id="GO:0043874">
    <property type="term" value="F:acireductone synthase activity"/>
    <property type="evidence" value="ECO:0007669"/>
    <property type="project" value="InterPro"/>
</dbReference>
<evidence type="ECO:0000256" key="1">
    <source>
        <dbReference type="ARBA" id="ARBA00022605"/>
    </source>
</evidence>
<dbReference type="Pfam" id="PF00702">
    <property type="entry name" value="Hydrolase"/>
    <property type="match status" value="1"/>
</dbReference>
<gene>
    <name evidence="4" type="ORF">DERYTH_LOCUS14929</name>
</gene>
<dbReference type="EMBL" id="CAJVPY010011640">
    <property type="protein sequence ID" value="CAG8728671.1"/>
    <property type="molecule type" value="Genomic_DNA"/>
</dbReference>
<sequence length="279" mass="31414">ATKDVNEGLVGANLIPEETADNVDEVKKAIIQNVKWQMSFDRKIRALKSFQGYIWKSGFNSGELETEVYDDAVEAMNKWKDLGIKMFIYSSGSVSAQKLLFGHSDKGDLLNYFSGYFDTTIGSKLEKDSYLNIAKHIGVEPKDILFLSDNVKEISAAKNAGFQTAIVERPNNAPLSDDDRKDNIVLTNFLQIFSHHSYIEPLAKVLCDCDTTRKPSRSENEHVYGRVFDPKKTHSNQKLHLKQCDRLYAYCSDTLLEPPPPALLHLLTGSDINTSNVLY</sequence>
<dbReference type="InterPro" id="IPR036412">
    <property type="entry name" value="HAD-like_sf"/>
</dbReference>
<evidence type="ECO:0000256" key="3">
    <source>
        <dbReference type="ARBA" id="ARBA00023167"/>
    </source>
</evidence>
<dbReference type="NCBIfam" id="TIGR01549">
    <property type="entry name" value="HAD-SF-IA-v1"/>
    <property type="match status" value="1"/>
</dbReference>
<feature type="non-terminal residue" evidence="4">
    <location>
        <position position="1"/>
    </location>
</feature>
<accession>A0A9N9NG86</accession>
<dbReference type="FunFam" id="3.40.50.1000:FF:000079">
    <property type="entry name" value="Enolase-phosphatase E1"/>
    <property type="match status" value="1"/>
</dbReference>
<dbReference type="PANTHER" id="PTHR20371">
    <property type="entry name" value="ENOLASE-PHOSPHATASE E1"/>
    <property type="match status" value="1"/>
</dbReference>
<protein>
    <submittedName>
        <fullName evidence="4">25042_t:CDS:1</fullName>
    </submittedName>
</protein>
<dbReference type="Proteomes" id="UP000789405">
    <property type="component" value="Unassembled WGS sequence"/>
</dbReference>
<dbReference type="InterPro" id="IPR023214">
    <property type="entry name" value="HAD_sf"/>
</dbReference>
<reference evidence="4" key="1">
    <citation type="submission" date="2021-06" db="EMBL/GenBank/DDBJ databases">
        <authorList>
            <person name="Kallberg Y."/>
            <person name="Tangrot J."/>
            <person name="Rosling A."/>
        </authorList>
    </citation>
    <scope>NUCLEOTIDE SEQUENCE</scope>
    <source>
        <strain evidence="4">MA453B</strain>
    </source>
</reference>
<proteinExistence type="predicted"/>
<evidence type="ECO:0000313" key="5">
    <source>
        <dbReference type="Proteomes" id="UP000789405"/>
    </source>
</evidence>
<comment type="caution">
    <text evidence="4">The sequence shown here is derived from an EMBL/GenBank/DDBJ whole genome shotgun (WGS) entry which is preliminary data.</text>
</comment>
<keyword evidence="5" id="KW-1185">Reference proteome</keyword>